<keyword evidence="1" id="KW-0812">Transmembrane</keyword>
<gene>
    <name evidence="2" type="ordered locus">Amet_2691</name>
</gene>
<evidence type="ECO:0000313" key="2">
    <source>
        <dbReference type="EMBL" id="ABR48843.1"/>
    </source>
</evidence>
<reference evidence="3" key="1">
    <citation type="journal article" date="2016" name="Genome Announc.">
        <title>Complete genome sequence of Alkaliphilus metalliredigens strain QYMF, an alkaliphilic and metal-reducing bacterium isolated from borax-contaminated leachate ponds.</title>
        <authorList>
            <person name="Hwang C."/>
            <person name="Copeland A."/>
            <person name="Lucas S."/>
            <person name="Lapidus A."/>
            <person name="Barry K."/>
            <person name="Detter J.C."/>
            <person name="Glavina Del Rio T."/>
            <person name="Hammon N."/>
            <person name="Israni S."/>
            <person name="Dalin E."/>
            <person name="Tice H."/>
            <person name="Pitluck S."/>
            <person name="Chertkov O."/>
            <person name="Brettin T."/>
            <person name="Bruce D."/>
            <person name="Han C."/>
            <person name="Schmutz J."/>
            <person name="Larimer F."/>
            <person name="Land M.L."/>
            <person name="Hauser L."/>
            <person name="Kyrpides N."/>
            <person name="Mikhailova N."/>
            <person name="Ye Q."/>
            <person name="Zhou J."/>
            <person name="Richardson P."/>
            <person name="Fields M.W."/>
        </authorList>
    </citation>
    <scope>NUCLEOTIDE SEQUENCE [LARGE SCALE GENOMIC DNA]</scope>
    <source>
        <strain evidence="3">QYMF</strain>
    </source>
</reference>
<sequence length="180" mass="20824">MNCNPGDSEGVLTVLSPTQERRVNTQIIKRCMMDPNLLIFAIGCLIIVISVFILIKNQQLDYTNEIEESDYLQEQLRRITMTTENDLQNQINEIKEEVHLIREDIQLVYSLTQSVKPTTDRDSEAKDQEESFSQLLNYKIFAEKNGDIINLLKLGEHPQAIAKKQNKSVREVEMIMKLIK</sequence>
<keyword evidence="3" id="KW-1185">Reference proteome</keyword>
<evidence type="ECO:0000256" key="1">
    <source>
        <dbReference type="SAM" id="Phobius"/>
    </source>
</evidence>
<accession>A6TRM5</accession>
<dbReference type="HOGENOM" id="CLU_1493195_0_0_9"/>
<organism evidence="2 3">
    <name type="scientific">Alkaliphilus metalliredigens (strain QYMF)</name>
    <dbReference type="NCBI Taxonomy" id="293826"/>
    <lineage>
        <taxon>Bacteria</taxon>
        <taxon>Bacillati</taxon>
        <taxon>Bacillota</taxon>
        <taxon>Clostridia</taxon>
        <taxon>Peptostreptococcales</taxon>
        <taxon>Natronincolaceae</taxon>
        <taxon>Alkaliphilus</taxon>
    </lineage>
</organism>
<dbReference type="Proteomes" id="UP000001572">
    <property type="component" value="Chromosome"/>
</dbReference>
<dbReference type="STRING" id="293826.Amet_2691"/>
<proteinExistence type="predicted"/>
<dbReference type="OrthoDB" id="1956247at2"/>
<name>A6TRM5_ALKMQ</name>
<dbReference type="RefSeq" id="WP_012063816.1">
    <property type="nucleotide sequence ID" value="NC_009633.1"/>
</dbReference>
<dbReference type="KEGG" id="amt:Amet_2691"/>
<keyword evidence="1" id="KW-1133">Transmembrane helix</keyword>
<dbReference type="AlphaFoldDB" id="A6TRM5"/>
<feature type="transmembrane region" description="Helical" evidence="1">
    <location>
        <begin position="37"/>
        <end position="55"/>
    </location>
</feature>
<keyword evidence="1" id="KW-0472">Membrane</keyword>
<dbReference type="EMBL" id="CP000724">
    <property type="protein sequence ID" value="ABR48843.1"/>
    <property type="molecule type" value="Genomic_DNA"/>
</dbReference>
<evidence type="ECO:0000313" key="3">
    <source>
        <dbReference type="Proteomes" id="UP000001572"/>
    </source>
</evidence>
<protein>
    <submittedName>
        <fullName evidence="2">Uncharacterized protein</fullName>
    </submittedName>
</protein>